<protein>
    <submittedName>
        <fullName evidence="2">Uncharacterized protein</fullName>
    </submittedName>
</protein>
<gene>
    <name evidence="2" type="ORF">FZW98_14605</name>
</gene>
<organism evidence="2 3">
    <name type="scientific">Listeria monocytogenes</name>
    <dbReference type="NCBI Taxonomy" id="1639"/>
    <lineage>
        <taxon>Bacteria</taxon>
        <taxon>Bacillati</taxon>
        <taxon>Bacillota</taxon>
        <taxon>Bacilli</taxon>
        <taxon>Bacillales</taxon>
        <taxon>Listeriaceae</taxon>
        <taxon>Listeria</taxon>
    </lineage>
</organism>
<proteinExistence type="predicted"/>
<evidence type="ECO:0000256" key="1">
    <source>
        <dbReference type="SAM" id="Coils"/>
    </source>
</evidence>
<evidence type="ECO:0000313" key="2">
    <source>
        <dbReference type="EMBL" id="TYU49466.1"/>
    </source>
</evidence>
<accession>A0AB74N8K1</accession>
<dbReference type="Proteomes" id="UP000322220">
    <property type="component" value="Unassembled WGS sequence"/>
</dbReference>
<keyword evidence="1" id="KW-0175">Coiled coil</keyword>
<dbReference type="EMBL" id="VTIK01000010">
    <property type="protein sequence ID" value="TYU49466.1"/>
    <property type="molecule type" value="Genomic_DNA"/>
</dbReference>
<sequence length="236" mass="27446">MTTKLELAKTKLDRIKSEMEANRKGIRREHDSIPFGQPNISGRRDIYKDVKRMHEKGIKLLNEQEKQERRIEMLEKVEGYKNENELIKDVHVVGKTSYANVGAKTSVNNLDYFRNKLQELEKKNEEAKAYNKTKPAIKAKTLGAEITKLKRKIVLLEDMQEKAETTELSPKTQELIDNGAVNQWKKKPIYYFVNGLRKVALEIDNKGEFFMSSRYPAYSQEDKDFVMELLGKSQSE</sequence>
<evidence type="ECO:0000313" key="3">
    <source>
        <dbReference type="Proteomes" id="UP000322220"/>
    </source>
</evidence>
<comment type="caution">
    <text evidence="2">The sequence shown here is derived from an EMBL/GenBank/DDBJ whole genome shotgun (WGS) entry which is preliminary data.</text>
</comment>
<dbReference type="AlphaFoldDB" id="A0AB74N8K1"/>
<dbReference type="RefSeq" id="WP_061396153.1">
    <property type="nucleotide sequence ID" value="NZ_LSPN01000034.1"/>
</dbReference>
<name>A0AB74N8K1_LISMN</name>
<feature type="coiled-coil region" evidence="1">
    <location>
        <begin position="63"/>
        <end position="166"/>
    </location>
</feature>
<reference evidence="2 3" key="1">
    <citation type="submission" date="2019-08" db="EMBL/GenBank/DDBJ databases">
        <title>Soil Listeria distribution.</title>
        <authorList>
            <person name="Liao J."/>
        </authorList>
    </citation>
    <scope>NUCLEOTIDE SEQUENCE [LARGE SCALE GENOMIC DNA]</scope>
    <source>
        <strain evidence="2 3">IN-RH-2-BL1</strain>
    </source>
</reference>